<accession>A0A9P3HL04</accession>
<name>A0A9P3HL04_9FUNG</name>
<evidence type="ECO:0000313" key="3">
    <source>
        <dbReference type="EMBL" id="GJJ78433.1"/>
    </source>
</evidence>
<organism evidence="3 4">
    <name type="scientific">Entomortierella parvispora</name>
    <dbReference type="NCBI Taxonomy" id="205924"/>
    <lineage>
        <taxon>Eukaryota</taxon>
        <taxon>Fungi</taxon>
        <taxon>Fungi incertae sedis</taxon>
        <taxon>Mucoromycota</taxon>
        <taxon>Mortierellomycotina</taxon>
        <taxon>Mortierellomycetes</taxon>
        <taxon>Mortierellales</taxon>
        <taxon>Mortierellaceae</taxon>
        <taxon>Entomortierella</taxon>
    </lineage>
</organism>
<dbReference type="Pfam" id="PF00107">
    <property type="entry name" value="ADH_zinc_N"/>
    <property type="match status" value="1"/>
</dbReference>
<gene>
    <name evidence="3" type="ORF">EMPS_10792</name>
</gene>
<dbReference type="AlphaFoldDB" id="A0A9P3HL04"/>
<dbReference type="Proteomes" id="UP000827284">
    <property type="component" value="Unassembled WGS sequence"/>
</dbReference>
<reference evidence="3" key="2">
    <citation type="journal article" date="2022" name="Microbiol. Resour. Announc.">
        <title>Whole-Genome Sequence of Entomortierella parvispora E1425, a Mucoromycotan Fungus Associated with Burkholderiaceae-Related Endosymbiotic Bacteria.</title>
        <authorList>
            <person name="Herlambang A."/>
            <person name="Guo Y."/>
            <person name="Takashima Y."/>
            <person name="Narisawa K."/>
            <person name="Ohta H."/>
            <person name="Nishizawa T."/>
        </authorList>
    </citation>
    <scope>NUCLEOTIDE SEQUENCE</scope>
    <source>
        <strain evidence="3">E1425</strain>
    </source>
</reference>
<proteinExistence type="predicted"/>
<dbReference type="InterPro" id="IPR013149">
    <property type="entry name" value="ADH-like_C"/>
</dbReference>
<evidence type="ECO:0000313" key="4">
    <source>
        <dbReference type="Proteomes" id="UP000827284"/>
    </source>
</evidence>
<reference evidence="3" key="1">
    <citation type="submission" date="2021-11" db="EMBL/GenBank/DDBJ databases">
        <authorList>
            <person name="Herlambang A."/>
            <person name="Guo Y."/>
            <person name="Takashima Y."/>
            <person name="Nishizawa T."/>
        </authorList>
    </citation>
    <scope>NUCLEOTIDE SEQUENCE</scope>
    <source>
        <strain evidence="3">E1425</strain>
    </source>
</reference>
<evidence type="ECO:0000256" key="1">
    <source>
        <dbReference type="ARBA" id="ARBA00023002"/>
    </source>
</evidence>
<sequence length="333" mass="35076">MASPTYTTKAAVFHGPKPVAPFLTISELPLREPTSGEAVVEILAARVLTYAHELFDGTRPYPNLLPFVPGVGGMGIIRSIGPGNTTLQTGQLVVIDPTVRARDNAISPDIMLLGLIAGGPGSQRLQEVWHHVAYGGFLSADLKAGQTIAITGATGPFGASAVAVALAMGARRVIASGRNAAVLECFAAKFGPRVFPLVATGDEDQDTANFREAAGKGFQIDVTFDILPPTAPFSTARAAISALRSGGTAVLTGGVQGNVELPYRVIMRNNLTIKGSYMFTREANVNLIGMLEAGLLDPTMIQHTTFKLDQVEEAIEWSKNHAGPFDATLLTPN</sequence>
<dbReference type="SUPFAM" id="SSF51735">
    <property type="entry name" value="NAD(P)-binding Rossmann-fold domains"/>
    <property type="match status" value="1"/>
</dbReference>
<dbReference type="SUPFAM" id="SSF50129">
    <property type="entry name" value="GroES-like"/>
    <property type="match status" value="1"/>
</dbReference>
<keyword evidence="4" id="KW-1185">Reference proteome</keyword>
<dbReference type="PANTHER" id="PTHR43401:SF2">
    <property type="entry name" value="L-THREONINE 3-DEHYDROGENASE"/>
    <property type="match status" value="1"/>
</dbReference>
<comment type="caution">
    <text evidence="3">The sequence shown here is derived from an EMBL/GenBank/DDBJ whole genome shotgun (WGS) entry which is preliminary data.</text>
</comment>
<dbReference type="OrthoDB" id="203908at2759"/>
<feature type="domain" description="Alcohol dehydrogenase-like C-terminal" evidence="2">
    <location>
        <begin position="158"/>
        <end position="285"/>
    </location>
</feature>
<dbReference type="EMBL" id="BQFW01000015">
    <property type="protein sequence ID" value="GJJ78433.1"/>
    <property type="molecule type" value="Genomic_DNA"/>
</dbReference>
<dbReference type="InterPro" id="IPR011032">
    <property type="entry name" value="GroES-like_sf"/>
</dbReference>
<evidence type="ECO:0000259" key="2">
    <source>
        <dbReference type="Pfam" id="PF00107"/>
    </source>
</evidence>
<dbReference type="InterPro" id="IPR050129">
    <property type="entry name" value="Zn_alcohol_dh"/>
</dbReference>
<keyword evidence="1" id="KW-0560">Oxidoreductase</keyword>
<dbReference type="GO" id="GO:0016491">
    <property type="term" value="F:oxidoreductase activity"/>
    <property type="evidence" value="ECO:0007669"/>
    <property type="project" value="UniProtKB-KW"/>
</dbReference>
<protein>
    <recommendedName>
        <fullName evidence="2">Alcohol dehydrogenase-like C-terminal domain-containing protein</fullName>
    </recommendedName>
</protein>
<dbReference type="InterPro" id="IPR036291">
    <property type="entry name" value="NAD(P)-bd_dom_sf"/>
</dbReference>
<dbReference type="Gene3D" id="3.90.180.10">
    <property type="entry name" value="Medium-chain alcohol dehydrogenases, catalytic domain"/>
    <property type="match status" value="2"/>
</dbReference>
<dbReference type="PANTHER" id="PTHR43401">
    <property type="entry name" value="L-THREONINE 3-DEHYDROGENASE"/>
    <property type="match status" value="1"/>
</dbReference>
<dbReference type="Gene3D" id="3.40.50.720">
    <property type="entry name" value="NAD(P)-binding Rossmann-like Domain"/>
    <property type="match status" value="1"/>
</dbReference>